<dbReference type="Proteomes" id="UP001501470">
    <property type="component" value="Unassembled WGS sequence"/>
</dbReference>
<dbReference type="SMART" id="SM01234">
    <property type="entry name" value="Haemolytic"/>
    <property type="match status" value="1"/>
</dbReference>
<dbReference type="EMBL" id="BAAAQD010000004">
    <property type="protein sequence ID" value="GAA1509670.1"/>
    <property type="molecule type" value="Genomic_DNA"/>
</dbReference>
<name>A0ABN2A356_9ACTN</name>
<proteinExistence type="predicted"/>
<protein>
    <recommendedName>
        <fullName evidence="3">Membrane protein insertion efficiency factor</fullName>
    </recommendedName>
</protein>
<evidence type="ECO:0000313" key="1">
    <source>
        <dbReference type="EMBL" id="GAA1509670.1"/>
    </source>
</evidence>
<comment type="caution">
    <text evidence="1">The sequence shown here is derived from an EMBL/GenBank/DDBJ whole genome shotgun (WGS) entry which is preliminary data.</text>
</comment>
<dbReference type="NCBIfam" id="TIGR00278">
    <property type="entry name" value="membrane protein insertion efficiency factor YidD"/>
    <property type="match status" value="1"/>
</dbReference>
<evidence type="ECO:0000313" key="2">
    <source>
        <dbReference type="Proteomes" id="UP001501470"/>
    </source>
</evidence>
<organism evidence="1 2">
    <name type="scientific">Dactylosporangium maewongense</name>
    <dbReference type="NCBI Taxonomy" id="634393"/>
    <lineage>
        <taxon>Bacteria</taxon>
        <taxon>Bacillati</taxon>
        <taxon>Actinomycetota</taxon>
        <taxon>Actinomycetes</taxon>
        <taxon>Micromonosporales</taxon>
        <taxon>Micromonosporaceae</taxon>
        <taxon>Dactylosporangium</taxon>
    </lineage>
</organism>
<evidence type="ECO:0008006" key="3">
    <source>
        <dbReference type="Google" id="ProtNLM"/>
    </source>
</evidence>
<sequence>MRGHDTMPPVETENEGQRRQRWWDGCESLGGCDVPGCDGCDGCDVPGCDCNFMLGTMLLGTMAVSAPTRKPLRRASGPGRAGMVAIRGYQRWLSPHLPTRCRQIPTCSNYGMEAVRRYGLVVGSRLTAARIRRCNASTPRGTVDQVP</sequence>
<dbReference type="Pfam" id="PF01809">
    <property type="entry name" value="YidD"/>
    <property type="match status" value="1"/>
</dbReference>
<keyword evidence="2" id="KW-1185">Reference proteome</keyword>
<dbReference type="PANTHER" id="PTHR33383">
    <property type="entry name" value="MEMBRANE PROTEIN INSERTION EFFICIENCY FACTOR-RELATED"/>
    <property type="match status" value="1"/>
</dbReference>
<dbReference type="InterPro" id="IPR002696">
    <property type="entry name" value="Membr_insert_effic_factor_YidD"/>
</dbReference>
<reference evidence="1 2" key="1">
    <citation type="journal article" date="2019" name="Int. J. Syst. Evol. Microbiol.">
        <title>The Global Catalogue of Microorganisms (GCM) 10K type strain sequencing project: providing services to taxonomists for standard genome sequencing and annotation.</title>
        <authorList>
            <consortium name="The Broad Institute Genomics Platform"/>
            <consortium name="The Broad Institute Genome Sequencing Center for Infectious Disease"/>
            <person name="Wu L."/>
            <person name="Ma J."/>
        </authorList>
    </citation>
    <scope>NUCLEOTIDE SEQUENCE [LARGE SCALE GENOMIC DNA]</scope>
    <source>
        <strain evidence="1 2">JCM 15933</strain>
    </source>
</reference>
<gene>
    <name evidence="1" type="ORF">GCM10009827_024790</name>
</gene>
<accession>A0ABN2A356</accession>
<dbReference type="PANTHER" id="PTHR33383:SF1">
    <property type="entry name" value="MEMBRANE PROTEIN INSERTION EFFICIENCY FACTOR-RELATED"/>
    <property type="match status" value="1"/>
</dbReference>